<feature type="domain" description="tRNA nucleotidyltransferase/poly(A) polymerase RNA and SrmB- binding" evidence="11">
    <location>
        <begin position="173"/>
        <end position="233"/>
    </location>
</feature>
<dbReference type="PANTHER" id="PTHR46173">
    <property type="entry name" value="CCA TRNA NUCLEOTIDYLTRANSFERASE 1, MITOCHONDRIAL"/>
    <property type="match status" value="1"/>
</dbReference>
<evidence type="ECO:0000256" key="2">
    <source>
        <dbReference type="ARBA" id="ARBA00022679"/>
    </source>
</evidence>
<dbReference type="InterPro" id="IPR032810">
    <property type="entry name" value="CCA-adding_enz_C"/>
</dbReference>
<protein>
    <submittedName>
        <fullName evidence="13">CCA-adding enzyme</fullName>
        <ecNumber evidence="13">2.7.7.72</ecNumber>
    </submittedName>
</protein>
<dbReference type="InterPro" id="IPR043519">
    <property type="entry name" value="NT_sf"/>
</dbReference>
<evidence type="ECO:0000256" key="6">
    <source>
        <dbReference type="ARBA" id="ARBA00022741"/>
    </source>
</evidence>
<dbReference type="GO" id="GO:0000049">
    <property type="term" value="F:tRNA binding"/>
    <property type="evidence" value="ECO:0007669"/>
    <property type="project" value="TreeGrafter"/>
</dbReference>
<evidence type="ECO:0000313" key="14">
    <source>
        <dbReference type="Proteomes" id="UP000289664"/>
    </source>
</evidence>
<dbReference type="GO" id="GO:0008033">
    <property type="term" value="P:tRNA processing"/>
    <property type="evidence" value="ECO:0007669"/>
    <property type="project" value="UniProtKB-KW"/>
</dbReference>
<dbReference type="PANTHER" id="PTHR46173:SF1">
    <property type="entry name" value="CCA TRNA NUCLEOTIDYLTRANSFERASE 1, MITOCHONDRIAL"/>
    <property type="match status" value="1"/>
</dbReference>
<dbReference type="InterPro" id="IPR050264">
    <property type="entry name" value="Bact_CCA-adding_enz_type3_sf"/>
</dbReference>
<reference evidence="13 14" key="1">
    <citation type="journal article" date="2019" name="Appl. Environ. Microbiol.">
        <title>Clostridium scindens ATCC 35704: integration of nutritional requirements, the complete genome sequence, and global transcriptional responses to bile acids.</title>
        <authorList>
            <person name="Devendran S."/>
            <person name="Shrestha R."/>
            <person name="Alves J.M.P."/>
            <person name="Wolf P.G."/>
            <person name="Ly L."/>
            <person name="Hernandez A.G."/>
            <person name="Mendez-Garcia C."/>
            <person name="Inboden A."/>
            <person name="Wiley J."/>
            <person name="Paul O."/>
            <person name="Allen A."/>
            <person name="Springer E."/>
            <person name="Wright C.L."/>
            <person name="Fields C.J."/>
            <person name="Daniel S.L."/>
            <person name="Ridlon J.M."/>
        </authorList>
    </citation>
    <scope>NUCLEOTIDE SEQUENCE [LARGE SCALE GENOMIC DNA]</scope>
    <source>
        <strain evidence="13 14">ATCC 35704</strain>
    </source>
</reference>
<evidence type="ECO:0000259" key="10">
    <source>
        <dbReference type="Pfam" id="PF01743"/>
    </source>
</evidence>
<keyword evidence="8 9" id="KW-0694">RNA-binding</keyword>
<evidence type="ECO:0000256" key="4">
    <source>
        <dbReference type="ARBA" id="ARBA00022695"/>
    </source>
</evidence>
<dbReference type="EC" id="2.7.7.72" evidence="13"/>
<dbReference type="Gene3D" id="3.30.460.10">
    <property type="entry name" value="Beta Polymerase, domain 2"/>
    <property type="match status" value="1"/>
</dbReference>
<evidence type="ECO:0000256" key="1">
    <source>
        <dbReference type="ARBA" id="ARBA00001946"/>
    </source>
</evidence>
<dbReference type="GO" id="GO:0046872">
    <property type="term" value="F:metal ion binding"/>
    <property type="evidence" value="ECO:0007669"/>
    <property type="project" value="UniProtKB-KW"/>
</dbReference>
<dbReference type="Gene3D" id="1.10.246.80">
    <property type="match status" value="1"/>
</dbReference>
<dbReference type="SUPFAM" id="SSF81301">
    <property type="entry name" value="Nucleotidyltransferase"/>
    <property type="match status" value="1"/>
</dbReference>
<feature type="domain" description="Poly A polymerase head" evidence="10">
    <location>
        <begin position="26"/>
        <end position="146"/>
    </location>
</feature>
<dbReference type="Pfam" id="PF01743">
    <property type="entry name" value="PolyA_pol"/>
    <property type="match status" value="1"/>
</dbReference>
<evidence type="ECO:0000256" key="9">
    <source>
        <dbReference type="RuleBase" id="RU003953"/>
    </source>
</evidence>
<evidence type="ECO:0000259" key="11">
    <source>
        <dbReference type="Pfam" id="PF12627"/>
    </source>
</evidence>
<name>A0A494WP57_CLOS5</name>
<keyword evidence="3" id="KW-0819">tRNA processing</keyword>
<dbReference type="Pfam" id="PF12627">
    <property type="entry name" value="PolyA_pol_RNAbd"/>
    <property type="match status" value="1"/>
</dbReference>
<evidence type="ECO:0000259" key="12">
    <source>
        <dbReference type="Pfam" id="PF13735"/>
    </source>
</evidence>
<keyword evidence="4 13" id="KW-0548">Nucleotidyltransferase</keyword>
<evidence type="ECO:0000256" key="8">
    <source>
        <dbReference type="ARBA" id="ARBA00022884"/>
    </source>
</evidence>
<keyword evidence="2 9" id="KW-0808">Transferase</keyword>
<dbReference type="AlphaFoldDB" id="A0A494WP57"/>
<keyword evidence="6" id="KW-0547">Nucleotide-binding</keyword>
<evidence type="ECO:0000256" key="5">
    <source>
        <dbReference type="ARBA" id="ARBA00022723"/>
    </source>
</evidence>
<comment type="similarity">
    <text evidence="9">Belongs to the tRNA nucleotidyltransferase/poly(A) polymerase family.</text>
</comment>
<keyword evidence="5" id="KW-0479">Metal-binding</keyword>
<dbReference type="GO" id="GO:0000166">
    <property type="term" value="F:nucleotide binding"/>
    <property type="evidence" value="ECO:0007669"/>
    <property type="project" value="UniProtKB-KW"/>
</dbReference>
<dbReference type="Gene3D" id="1.10.3090.10">
    <property type="entry name" value="cca-adding enzyme, domain 2"/>
    <property type="match status" value="1"/>
</dbReference>
<dbReference type="EMBL" id="CP036170">
    <property type="protein sequence ID" value="QBF73903.1"/>
    <property type="molecule type" value="Genomic_DNA"/>
</dbReference>
<proteinExistence type="inferred from homology"/>
<organism evidence="13 14">
    <name type="scientific">Clostridium scindens (strain ATCC 35704 / DSM 5676 / VPI 13733 / 19)</name>
    <dbReference type="NCBI Taxonomy" id="411468"/>
    <lineage>
        <taxon>Bacteria</taxon>
        <taxon>Bacillati</taxon>
        <taxon>Bacillota</taxon>
        <taxon>Clostridia</taxon>
        <taxon>Lachnospirales</taxon>
        <taxon>Lachnospiraceae</taxon>
    </lineage>
</organism>
<accession>A0A494WP57</accession>
<dbReference type="Pfam" id="PF13735">
    <property type="entry name" value="tRNA_NucTran2_2"/>
    <property type="match status" value="1"/>
</dbReference>
<keyword evidence="14" id="KW-1185">Reference proteome</keyword>
<dbReference type="OrthoDB" id="9805698at2"/>
<comment type="cofactor">
    <cofactor evidence="1">
        <name>Mg(2+)</name>
        <dbReference type="ChEBI" id="CHEBI:18420"/>
    </cofactor>
</comment>
<evidence type="ECO:0000256" key="3">
    <source>
        <dbReference type="ARBA" id="ARBA00022694"/>
    </source>
</evidence>
<sequence>MEDRTIQLPEKVGRIIGTLQEHGYEAYAVGGCIRDSILGREPEDWDITTSAMPEETKALFDKTFDTGIQHGTITVLLEKEGFEVTTYRIDGKYEDSRHPKEVTFTRNLREDLLRRDFTINAMAYNETDGLVDIFGGLEDLEAGMIRCVGTAKERFKEDALRILRGVRFAAQLGFDIEEDTRQGMKELAWTLQNISAERIQVELVKMITSKRPEMLREAYELGMTRIVLPEFDQLMTTGQETPHHMYSVGEHTLHAMKNIRADKILRLAMLLHDMGKPALKTVDEAGVAHFKKHALESERIAENVLRRLKFDNDTIRKVTRLVRCHDLRMPATAKSVRRAMNQIGEELFPYYMEVRRADVLAQSMYQREEKIENLDQIEELYHQIVEDGDCVSLKDLAVTGRDLIASGMKPGKKIGEKLEELLKLVIEDPKLNTKEELLKRLN</sequence>
<feature type="domain" description="CCA-adding enzyme C-terminal" evidence="12">
    <location>
        <begin position="298"/>
        <end position="439"/>
    </location>
</feature>
<dbReference type="NCBIfam" id="NF009814">
    <property type="entry name" value="PRK13299.1"/>
    <property type="match status" value="1"/>
</dbReference>
<dbReference type="Proteomes" id="UP000289664">
    <property type="component" value="Chromosome"/>
</dbReference>
<dbReference type="RefSeq" id="WP_039909734.1">
    <property type="nucleotide sequence ID" value="NZ_CP036170.1"/>
</dbReference>
<dbReference type="GO" id="GO:0004810">
    <property type="term" value="F:CCA tRNA nucleotidyltransferase activity"/>
    <property type="evidence" value="ECO:0007669"/>
    <property type="project" value="UniProtKB-EC"/>
</dbReference>
<evidence type="ECO:0000256" key="7">
    <source>
        <dbReference type="ARBA" id="ARBA00022842"/>
    </source>
</evidence>
<dbReference type="InterPro" id="IPR002646">
    <property type="entry name" value="PolA_pol_head_dom"/>
</dbReference>
<keyword evidence="7" id="KW-0460">Magnesium</keyword>
<dbReference type="InterPro" id="IPR032828">
    <property type="entry name" value="PolyA_RNA-bd"/>
</dbReference>
<dbReference type="SUPFAM" id="SSF81891">
    <property type="entry name" value="Poly A polymerase C-terminal region-like"/>
    <property type="match status" value="1"/>
</dbReference>
<dbReference type="KEGG" id="csci:HDCHBGLK_01292"/>
<gene>
    <name evidence="13" type="primary">cca</name>
    <name evidence="13" type="ORF">HDCHBGLK_01292</name>
</gene>
<evidence type="ECO:0000313" key="13">
    <source>
        <dbReference type="EMBL" id="QBF73903.1"/>
    </source>
</evidence>
<dbReference type="GeneID" id="62695517"/>
<dbReference type="CDD" id="cd05398">
    <property type="entry name" value="NT_ClassII-CCAase"/>
    <property type="match status" value="1"/>
</dbReference>